<keyword evidence="1" id="KW-0732">Signal</keyword>
<dbReference type="KEGG" id="minf:MESINF_0991"/>
<keyword evidence="3" id="KW-1185">Reference proteome</keyword>
<protein>
    <submittedName>
        <fullName evidence="2">Uncharacterized protein</fullName>
    </submittedName>
</protein>
<dbReference type="AlphaFoldDB" id="A0A7Z7LEC5"/>
<dbReference type="RefSeq" id="WP_169698763.1">
    <property type="nucleotide sequence ID" value="NZ_LS974202.1"/>
</dbReference>
<reference evidence="2 3" key="1">
    <citation type="submission" date="2017-01" db="EMBL/GenBank/DDBJ databases">
        <authorList>
            <person name="Erauso G."/>
        </authorList>
    </citation>
    <scope>NUCLEOTIDE SEQUENCE [LARGE SCALE GENOMIC DNA]</scope>
    <source>
        <strain evidence="2">MESINF1</strain>
    </source>
</reference>
<organism evidence="2 3">
    <name type="scientific">Mesotoga infera</name>
    <dbReference type="NCBI Taxonomy" id="1236046"/>
    <lineage>
        <taxon>Bacteria</taxon>
        <taxon>Thermotogati</taxon>
        <taxon>Thermotogota</taxon>
        <taxon>Thermotogae</taxon>
        <taxon>Kosmotogales</taxon>
        <taxon>Kosmotogaceae</taxon>
        <taxon>Mesotoga</taxon>
    </lineage>
</organism>
<accession>A0A7Z7LEC5</accession>
<evidence type="ECO:0000313" key="2">
    <source>
        <dbReference type="EMBL" id="SSC12440.1"/>
    </source>
</evidence>
<dbReference type="Proteomes" id="UP000250796">
    <property type="component" value="Chromosome MESINF"/>
</dbReference>
<name>A0A7Z7LEC5_9BACT</name>
<evidence type="ECO:0000256" key="1">
    <source>
        <dbReference type="SAM" id="SignalP"/>
    </source>
</evidence>
<proteinExistence type="predicted"/>
<sequence>MLFQISFISSLMALYPQSLASAVHAFDIIGQGAYLYRKDGTVTAICHPVDEEFFCWMMNTDGSAAQHDRSRSMYRDRFVVADGSYPVFVMNIRNNTDRAITFGSFDITISEMKVSILVLLNEGFEITETISVAGDSEIRVFIYTDKMVVKNRVELEKLTVNFRGFSFDFRNNPAWDFLKSDVVIYPKY</sequence>
<dbReference type="EMBL" id="LS974202">
    <property type="protein sequence ID" value="SSC12440.1"/>
    <property type="molecule type" value="Genomic_DNA"/>
</dbReference>
<feature type="chain" id="PRO_5030614169" evidence="1">
    <location>
        <begin position="26"/>
        <end position="188"/>
    </location>
</feature>
<gene>
    <name evidence="2" type="ORF">MESINF_0991</name>
</gene>
<evidence type="ECO:0000313" key="3">
    <source>
        <dbReference type="Proteomes" id="UP000250796"/>
    </source>
</evidence>
<feature type="signal peptide" evidence="1">
    <location>
        <begin position="1"/>
        <end position="25"/>
    </location>
</feature>